<evidence type="ECO:0000313" key="2">
    <source>
        <dbReference type="EMBL" id="KRM52983.1"/>
    </source>
</evidence>
<dbReference type="PANTHER" id="PTHR40070">
    <property type="entry name" value="UPF0478 PROTEIN YTXG"/>
    <property type="match status" value="1"/>
</dbReference>
<dbReference type="InterPro" id="IPR009293">
    <property type="entry name" value="UPF0478"/>
</dbReference>
<keyword evidence="1" id="KW-0812">Transmembrane</keyword>
<keyword evidence="3" id="KW-1185">Reference proteome</keyword>
<organism evidence="2 3">
    <name type="scientific">Ligilactobacillus araffinosus DSM 20653</name>
    <dbReference type="NCBI Taxonomy" id="1423820"/>
    <lineage>
        <taxon>Bacteria</taxon>
        <taxon>Bacillati</taxon>
        <taxon>Bacillota</taxon>
        <taxon>Bacilli</taxon>
        <taxon>Lactobacillales</taxon>
        <taxon>Lactobacillaceae</taxon>
        <taxon>Ligilactobacillus</taxon>
    </lineage>
</organism>
<dbReference type="Pfam" id="PF06103">
    <property type="entry name" value="DUF948"/>
    <property type="match status" value="1"/>
</dbReference>
<protein>
    <recommendedName>
        <fullName evidence="4">Methyl-accepting chemotaxis-like protein</fullName>
    </recommendedName>
</protein>
<dbReference type="Gene3D" id="1.10.287.950">
    <property type="entry name" value="Methyl-accepting chemotaxis protein"/>
    <property type="match status" value="1"/>
</dbReference>
<dbReference type="AlphaFoldDB" id="A0A0R1ZDZ8"/>
<dbReference type="Proteomes" id="UP000051291">
    <property type="component" value="Unassembled WGS sequence"/>
</dbReference>
<comment type="caution">
    <text evidence="2">The sequence shown here is derived from an EMBL/GenBank/DDBJ whole genome shotgun (WGS) entry which is preliminary data.</text>
</comment>
<sequence length="142" mass="15403">MTMTFGQLAGIIAAIAFLVLVVFMCRVLSRLVKTVSQLTESMSSLTKDADNISDQIEQLLDKTNTLMADINEKSQKVEPLFDTIVDLSESVSDLNEASRGMASKIAATAKDTSKIKQASTIFSVGKHAFNAINKAKSKKSKK</sequence>
<dbReference type="EMBL" id="AYYZ01000011">
    <property type="protein sequence ID" value="KRM52983.1"/>
    <property type="molecule type" value="Genomic_DNA"/>
</dbReference>
<accession>A0A0R1ZDZ8</accession>
<keyword evidence="1" id="KW-0472">Membrane</keyword>
<keyword evidence="1" id="KW-1133">Transmembrane helix</keyword>
<proteinExistence type="predicted"/>
<dbReference type="STRING" id="1423820.FC64_GL000126"/>
<feature type="transmembrane region" description="Helical" evidence="1">
    <location>
        <begin position="6"/>
        <end position="28"/>
    </location>
</feature>
<dbReference type="SUPFAM" id="SSF58104">
    <property type="entry name" value="Methyl-accepting chemotaxis protein (MCP) signaling domain"/>
    <property type="match status" value="1"/>
</dbReference>
<reference evidence="2 3" key="1">
    <citation type="journal article" date="2015" name="Genome Announc.">
        <title>Expanding the biotechnology potential of lactobacilli through comparative genomics of 213 strains and associated genera.</title>
        <authorList>
            <person name="Sun Z."/>
            <person name="Harris H.M."/>
            <person name="McCann A."/>
            <person name="Guo C."/>
            <person name="Argimon S."/>
            <person name="Zhang W."/>
            <person name="Yang X."/>
            <person name="Jeffery I.B."/>
            <person name="Cooney J.C."/>
            <person name="Kagawa T.F."/>
            <person name="Liu W."/>
            <person name="Song Y."/>
            <person name="Salvetti E."/>
            <person name="Wrobel A."/>
            <person name="Rasinkangas P."/>
            <person name="Parkhill J."/>
            <person name="Rea M.C."/>
            <person name="O'Sullivan O."/>
            <person name="Ritari J."/>
            <person name="Douillard F.P."/>
            <person name="Paul Ross R."/>
            <person name="Yang R."/>
            <person name="Briner A.E."/>
            <person name="Felis G.E."/>
            <person name="de Vos W.M."/>
            <person name="Barrangou R."/>
            <person name="Klaenhammer T.R."/>
            <person name="Caufield P.W."/>
            <person name="Cui Y."/>
            <person name="Zhang H."/>
            <person name="O'Toole P.W."/>
        </authorList>
    </citation>
    <scope>NUCLEOTIDE SEQUENCE [LARGE SCALE GENOMIC DNA]</scope>
    <source>
        <strain evidence="2 3">DSM 20653</strain>
    </source>
</reference>
<evidence type="ECO:0008006" key="4">
    <source>
        <dbReference type="Google" id="ProtNLM"/>
    </source>
</evidence>
<evidence type="ECO:0000256" key="1">
    <source>
        <dbReference type="SAM" id="Phobius"/>
    </source>
</evidence>
<dbReference type="PATRIC" id="fig|1423820.4.peg.129"/>
<dbReference type="PANTHER" id="PTHR40070:SF1">
    <property type="entry name" value="UPF0478 PROTEIN YTXG"/>
    <property type="match status" value="1"/>
</dbReference>
<gene>
    <name evidence="2" type="ORF">FC64_GL000126</name>
</gene>
<evidence type="ECO:0000313" key="3">
    <source>
        <dbReference type="Proteomes" id="UP000051291"/>
    </source>
</evidence>
<name>A0A0R1ZDZ8_9LACO</name>